<sequence>MPTVQQAAQIYEDPHTSTSPRKQHRRVPSVGDVLRGRRRDNSPTKQNQQVSTAEIYHSPSPLGERHINSPPQAQKVPTKQSDGTTGARPPMHQKTGSSVSLKDLILGRQEDQKMASPTKSPKKTKSSTNLAGLLRKRSKKDLKEPPRNQENISPTKSRPAEPTPIWQQFATQPQERNGVVQFPGSEGRSTQDEISMYTPRDYSEFRPAEQRNFHGYAPSSLDYKPPQRPFLQHQNSSRSSVFSEHLDDDVPALQRPKSRDQSSSRPSSSPLVPPSPKKESLSPKKEQKSSKVSEEKQKSPEKSKRSSRVLDAIATLNKRSRDTAPSTPVVEQAQPLSPQELDSAFEKVLDARNIPHNMRDTMRNLKPELKAALMRGERVGSGDSSNTPASGDERKSRSPTKKVDERPKSEDGEAKDGKRPRSRSRTRSRILTLTKRDAPGSPTKEDKEKSSSGSSLRSRSKSRPKSVDMSSSRPTSSRSLGSTGSTASLAAPDSATTPGDFIHYLREVQKPSLVEVGKLHKLRILLRNESVTWTDTFVLKGGMLEVVQLLYRISQVEWREEHEDNLLHETLLCLKALCTTDLAMERFSQIEDEFFPCILAMLFDPEKKGPSEYTTRGVIISLLFAHLSAARSQLSGHLEARARKILKYLQDPVPDQSKETLEFVSQMHTSRPYRVWQKEVSNVTKEVFWIFLHHLNVVPVLQNSNLELTYAEAHFPAPRPPHPAAPYVGGVEWDATQYLANHLDLMNGLIASVTSVEGRNELRDALKQSGFEKVMGGSLRTCKEKFYGGVHDGLKVWVRAAKVDQCRWKTCGPDAERWEL</sequence>
<feature type="compositionally biased region" description="Polar residues" evidence="1">
    <location>
        <begin position="232"/>
        <end position="242"/>
    </location>
</feature>
<dbReference type="GeneID" id="28739179"/>
<accession>A0A0N0NQ93</accession>
<dbReference type="OrthoDB" id="2155261at2759"/>
<proteinExistence type="predicted"/>
<dbReference type="GO" id="GO:0031267">
    <property type="term" value="F:small GTPase binding"/>
    <property type="evidence" value="ECO:0007669"/>
    <property type="project" value="InterPro"/>
</dbReference>
<protein>
    <submittedName>
        <fullName evidence="3">GTPase-binding protein rid1</fullName>
    </submittedName>
</protein>
<keyword evidence="4" id="KW-1185">Reference proteome</keyword>
<feature type="compositionally biased region" description="Polar residues" evidence="1">
    <location>
        <begin position="165"/>
        <end position="175"/>
    </location>
</feature>
<dbReference type="Proteomes" id="UP000038010">
    <property type="component" value="Unassembled WGS sequence"/>
</dbReference>
<dbReference type="GO" id="GO:0003779">
    <property type="term" value="F:actin binding"/>
    <property type="evidence" value="ECO:0007669"/>
    <property type="project" value="InterPro"/>
</dbReference>
<dbReference type="GO" id="GO:0030036">
    <property type="term" value="P:actin cytoskeleton organization"/>
    <property type="evidence" value="ECO:0007669"/>
    <property type="project" value="InterPro"/>
</dbReference>
<feature type="compositionally biased region" description="Basic and acidic residues" evidence="1">
    <location>
        <begin position="357"/>
        <end position="380"/>
    </location>
</feature>
<feature type="compositionally biased region" description="Low complexity" evidence="1">
    <location>
        <begin position="470"/>
        <end position="492"/>
    </location>
</feature>
<dbReference type="InterPro" id="IPR011989">
    <property type="entry name" value="ARM-like"/>
</dbReference>
<comment type="caution">
    <text evidence="3">The sequence shown here is derived from an EMBL/GenBank/DDBJ whole genome shotgun (WGS) entry which is preliminary data.</text>
</comment>
<feature type="compositionally biased region" description="Polar residues" evidence="1">
    <location>
        <begin position="69"/>
        <end position="84"/>
    </location>
</feature>
<feature type="domain" description="Formin GTPase-binding" evidence="2">
    <location>
        <begin position="333"/>
        <end position="629"/>
    </location>
</feature>
<feature type="region of interest" description="Disordered" evidence="1">
    <location>
        <begin position="1"/>
        <end position="339"/>
    </location>
</feature>
<evidence type="ECO:0000313" key="4">
    <source>
        <dbReference type="Proteomes" id="UP000038010"/>
    </source>
</evidence>
<feature type="region of interest" description="Disordered" evidence="1">
    <location>
        <begin position="355"/>
        <end position="493"/>
    </location>
</feature>
<dbReference type="AlphaFoldDB" id="A0A0N0NQ93"/>
<dbReference type="EMBL" id="LFJN01000005">
    <property type="protein sequence ID" value="KPI43641.1"/>
    <property type="molecule type" value="Genomic_DNA"/>
</dbReference>
<evidence type="ECO:0000313" key="3">
    <source>
        <dbReference type="EMBL" id="KPI43641.1"/>
    </source>
</evidence>
<feature type="compositionally biased region" description="Basic and acidic residues" evidence="1">
    <location>
        <begin position="276"/>
        <end position="304"/>
    </location>
</feature>
<evidence type="ECO:0000259" key="2">
    <source>
        <dbReference type="SMART" id="SM01140"/>
    </source>
</evidence>
<evidence type="ECO:0000256" key="1">
    <source>
        <dbReference type="SAM" id="MobiDB-lite"/>
    </source>
</evidence>
<dbReference type="InterPro" id="IPR016024">
    <property type="entry name" value="ARM-type_fold"/>
</dbReference>
<name>A0A0N0NQ93_9EURO</name>
<feature type="compositionally biased region" description="Basic and acidic residues" evidence="1">
    <location>
        <begin position="434"/>
        <end position="450"/>
    </location>
</feature>
<dbReference type="SMART" id="SM01140">
    <property type="entry name" value="Drf_GBD"/>
    <property type="match status" value="1"/>
</dbReference>
<dbReference type="Pfam" id="PF06371">
    <property type="entry name" value="Drf_GBD"/>
    <property type="match status" value="1"/>
</dbReference>
<feature type="compositionally biased region" description="Polar residues" evidence="1">
    <location>
        <begin position="43"/>
        <end position="52"/>
    </location>
</feature>
<reference evidence="3 4" key="1">
    <citation type="submission" date="2015-06" db="EMBL/GenBank/DDBJ databases">
        <title>Draft genome of the ant-associated black yeast Phialophora attae CBS 131958.</title>
        <authorList>
            <person name="Moreno L.F."/>
            <person name="Stielow B.J."/>
            <person name="de Hoog S."/>
            <person name="Vicente V.A."/>
            <person name="Weiss V.A."/>
            <person name="de Vries M."/>
            <person name="Cruz L.M."/>
            <person name="Souza E.M."/>
        </authorList>
    </citation>
    <scope>NUCLEOTIDE SEQUENCE [LARGE SCALE GENOMIC DNA]</scope>
    <source>
        <strain evidence="3 4">CBS 131958</strain>
    </source>
</reference>
<dbReference type="SUPFAM" id="SSF48371">
    <property type="entry name" value="ARM repeat"/>
    <property type="match status" value="1"/>
</dbReference>
<dbReference type="InterPro" id="IPR010473">
    <property type="entry name" value="GTPase-bd"/>
</dbReference>
<dbReference type="Gene3D" id="1.25.10.10">
    <property type="entry name" value="Leucine-rich Repeat Variant"/>
    <property type="match status" value="1"/>
</dbReference>
<dbReference type="RefSeq" id="XP_018003604.1">
    <property type="nucleotide sequence ID" value="XM_018147300.1"/>
</dbReference>
<feature type="compositionally biased region" description="Basic and acidic residues" evidence="1">
    <location>
        <begin position="391"/>
        <end position="419"/>
    </location>
</feature>
<gene>
    <name evidence="3" type="ORF">AB675_6970</name>
</gene>
<dbReference type="VEuPathDB" id="FungiDB:AB675_6970"/>
<organism evidence="3 4">
    <name type="scientific">Cyphellophora attinorum</name>
    <dbReference type="NCBI Taxonomy" id="1664694"/>
    <lineage>
        <taxon>Eukaryota</taxon>
        <taxon>Fungi</taxon>
        <taxon>Dikarya</taxon>
        <taxon>Ascomycota</taxon>
        <taxon>Pezizomycotina</taxon>
        <taxon>Eurotiomycetes</taxon>
        <taxon>Chaetothyriomycetidae</taxon>
        <taxon>Chaetothyriales</taxon>
        <taxon>Cyphellophoraceae</taxon>
        <taxon>Cyphellophora</taxon>
    </lineage>
</organism>
<feature type="compositionally biased region" description="Basic and acidic residues" evidence="1">
    <location>
        <begin position="201"/>
        <end position="212"/>
    </location>
</feature>